<evidence type="ECO:0000256" key="1">
    <source>
        <dbReference type="SAM" id="Phobius"/>
    </source>
</evidence>
<name>A0A218P1Z9_THECE</name>
<dbReference type="Proteomes" id="UP000197156">
    <property type="component" value="Chromosome"/>
</dbReference>
<feature type="transmembrane region" description="Helical" evidence="1">
    <location>
        <begin position="31"/>
        <end position="51"/>
    </location>
</feature>
<evidence type="ECO:0000313" key="3">
    <source>
        <dbReference type="Proteomes" id="UP000197156"/>
    </source>
</evidence>
<dbReference type="KEGG" id="tce:A3L02_04955"/>
<dbReference type="GeneID" id="33324082"/>
<keyword evidence="3" id="KW-1185">Reference proteome</keyword>
<protein>
    <recommendedName>
        <fullName evidence="4">DUF2178 domain-containing protein</fullName>
    </recommendedName>
</protein>
<keyword evidence="1" id="KW-1133">Transmembrane helix</keyword>
<keyword evidence="1" id="KW-0812">Transmembrane</keyword>
<organism evidence="2 3">
    <name type="scientific">Thermococcus celer Vu 13 = JCM 8558</name>
    <dbReference type="NCBI Taxonomy" id="1293037"/>
    <lineage>
        <taxon>Archaea</taxon>
        <taxon>Methanobacteriati</taxon>
        <taxon>Methanobacteriota</taxon>
        <taxon>Thermococci</taxon>
        <taxon>Thermococcales</taxon>
        <taxon>Thermococcaceae</taxon>
        <taxon>Thermococcus</taxon>
    </lineage>
</organism>
<dbReference type="Pfam" id="PF09946">
    <property type="entry name" value="DUF2178"/>
    <property type="match status" value="1"/>
</dbReference>
<feature type="transmembrane region" description="Helical" evidence="1">
    <location>
        <begin position="7"/>
        <end position="25"/>
    </location>
</feature>
<dbReference type="InterPro" id="IPR019235">
    <property type="entry name" value="DUF2178_TM"/>
</dbReference>
<reference evidence="2 3" key="1">
    <citation type="submission" date="2016-03" db="EMBL/GenBank/DDBJ databases">
        <title>Complete genome sequence of Thermococcus celer.</title>
        <authorList>
            <person name="Oger P.M."/>
        </authorList>
    </citation>
    <scope>NUCLEOTIDE SEQUENCE [LARGE SCALE GENOMIC DNA]</scope>
    <source>
        <strain evidence="2 3">Vu 13</strain>
    </source>
</reference>
<proteinExistence type="predicted"/>
<dbReference type="RefSeq" id="WP_088862908.1">
    <property type="nucleotide sequence ID" value="NZ_CP014854.1"/>
</dbReference>
<dbReference type="OrthoDB" id="101256at2157"/>
<gene>
    <name evidence="2" type="ORF">A3L02_04955</name>
</gene>
<accession>A0A218P1Z9</accession>
<feature type="transmembrane region" description="Helical" evidence="1">
    <location>
        <begin position="72"/>
        <end position="89"/>
    </location>
</feature>
<evidence type="ECO:0008006" key="4">
    <source>
        <dbReference type="Google" id="ProtNLM"/>
    </source>
</evidence>
<sequence length="126" mass="13951">MERGRITGYAITVIVAVLLAVAVWMRSLPLAFGVLAVAIVASLFYSEWLKGRGEVFSDERTLRIDEAASRRTLQAMVIVLAFVTLTLAVLSDTHPSLRSAYYLSSILMVLVAVLKVGLRHHYSRVM</sequence>
<evidence type="ECO:0000313" key="2">
    <source>
        <dbReference type="EMBL" id="ASI98956.1"/>
    </source>
</evidence>
<dbReference type="EMBL" id="CP014854">
    <property type="protein sequence ID" value="ASI98956.1"/>
    <property type="molecule type" value="Genomic_DNA"/>
</dbReference>
<feature type="transmembrane region" description="Helical" evidence="1">
    <location>
        <begin position="101"/>
        <end position="118"/>
    </location>
</feature>
<keyword evidence="1" id="KW-0472">Membrane</keyword>
<dbReference type="AlphaFoldDB" id="A0A218P1Z9"/>